<dbReference type="EMBL" id="QYUM01000002">
    <property type="protein sequence ID" value="RJF93016.1"/>
    <property type="molecule type" value="Genomic_DNA"/>
</dbReference>
<keyword evidence="2" id="KW-1185">Reference proteome</keyword>
<evidence type="ECO:0000313" key="2">
    <source>
        <dbReference type="Proteomes" id="UP000286100"/>
    </source>
</evidence>
<accession>A0A418WP48</accession>
<gene>
    <name evidence="1" type="ORF">D3876_01110</name>
</gene>
<name>A0A418WP48_9SPHN</name>
<dbReference type="AlphaFoldDB" id="A0A418WP48"/>
<dbReference type="OrthoDB" id="7589317at2"/>
<evidence type="ECO:0000313" key="1">
    <source>
        <dbReference type="EMBL" id="RJF93016.1"/>
    </source>
</evidence>
<sequence>MRNMIKVGDVLPMPAGYDPEALRYAIARRGLTERTARSASTNQRAKTARLIMAAIADQHRRATDPIEQAAAFLRRRGFVVFNQGQIDSASGTGYVVGRKRFDTSAELLDYARARGWQG</sequence>
<dbReference type="RefSeq" id="WP_119759296.1">
    <property type="nucleotide sequence ID" value="NZ_QYUM01000002.1"/>
</dbReference>
<proteinExistence type="predicted"/>
<organism evidence="1 2">
    <name type="scientific">Sphingomonas cavernae</name>
    <dbReference type="NCBI Taxonomy" id="2320861"/>
    <lineage>
        <taxon>Bacteria</taxon>
        <taxon>Pseudomonadati</taxon>
        <taxon>Pseudomonadota</taxon>
        <taxon>Alphaproteobacteria</taxon>
        <taxon>Sphingomonadales</taxon>
        <taxon>Sphingomonadaceae</taxon>
        <taxon>Sphingomonas</taxon>
    </lineage>
</organism>
<protein>
    <submittedName>
        <fullName evidence="1">Uncharacterized protein</fullName>
    </submittedName>
</protein>
<comment type="caution">
    <text evidence="1">The sequence shown here is derived from an EMBL/GenBank/DDBJ whole genome shotgun (WGS) entry which is preliminary data.</text>
</comment>
<reference evidence="1 2" key="1">
    <citation type="submission" date="2018-09" db="EMBL/GenBank/DDBJ databases">
        <authorList>
            <person name="Zhu H."/>
        </authorList>
    </citation>
    <scope>NUCLEOTIDE SEQUENCE [LARGE SCALE GENOMIC DNA]</scope>
    <source>
        <strain evidence="1 2">K2R01-6</strain>
    </source>
</reference>
<dbReference type="Proteomes" id="UP000286100">
    <property type="component" value="Unassembled WGS sequence"/>
</dbReference>